<dbReference type="AlphaFoldDB" id="A0A0N0NJE6"/>
<dbReference type="EMBL" id="LFJN01000028">
    <property type="protein sequence ID" value="KPI36818.1"/>
    <property type="molecule type" value="Genomic_DNA"/>
</dbReference>
<dbReference type="Gene3D" id="3.40.50.850">
    <property type="entry name" value="Isochorismatase-like"/>
    <property type="match status" value="1"/>
</dbReference>
<sequence>MTSKSGYSFERLDKDKALLLIVDHQIGLLQLVKDYTTAEFRNNVFAHAELGKLFDLPVIMTTSAETGPNGPLPREILSMYPNAPLIKRHGEVNAWDNAEFRAAVEATGRTQIILGGIVTEVCTMFLALSLREAGYSVWANTEASGTATPKLAEDANRRMSDAGVLLNGIFGIVCFLMKDWRNTPGSAEVLPYLDKYFPAYGLVARSHGSAQKEGEIQPGQAELLG</sequence>
<feature type="domain" description="Isochorismatase-like" evidence="2">
    <location>
        <begin position="18"/>
        <end position="163"/>
    </location>
</feature>
<organism evidence="3 4">
    <name type="scientific">Cyphellophora attinorum</name>
    <dbReference type="NCBI Taxonomy" id="1664694"/>
    <lineage>
        <taxon>Eukaryota</taxon>
        <taxon>Fungi</taxon>
        <taxon>Dikarya</taxon>
        <taxon>Ascomycota</taxon>
        <taxon>Pezizomycotina</taxon>
        <taxon>Eurotiomycetes</taxon>
        <taxon>Chaetothyriomycetidae</taxon>
        <taxon>Chaetothyriales</taxon>
        <taxon>Cyphellophoraceae</taxon>
        <taxon>Cyphellophora</taxon>
    </lineage>
</organism>
<comment type="similarity">
    <text evidence="1">Belongs to the isochorismatase family.</text>
</comment>
<name>A0A0N0NJE6_9EURO</name>
<dbReference type="VEuPathDB" id="FungiDB:AB675_11888"/>
<comment type="caution">
    <text evidence="3">The sequence shown here is derived from an EMBL/GenBank/DDBJ whole genome shotgun (WGS) entry which is preliminary data.</text>
</comment>
<dbReference type="InterPro" id="IPR036380">
    <property type="entry name" value="Isochorismatase-like_sf"/>
</dbReference>
<dbReference type="OrthoDB" id="167809at2759"/>
<dbReference type="PANTHER" id="PTHR43559">
    <property type="entry name" value="HYDROLASE YCAC-RELATED"/>
    <property type="match status" value="1"/>
</dbReference>
<evidence type="ECO:0000313" key="4">
    <source>
        <dbReference type="Proteomes" id="UP000038010"/>
    </source>
</evidence>
<dbReference type="InterPro" id="IPR000868">
    <property type="entry name" value="Isochorismatase-like_dom"/>
</dbReference>
<dbReference type="RefSeq" id="XP_017996781.1">
    <property type="nucleotide sequence ID" value="XM_018140773.1"/>
</dbReference>
<evidence type="ECO:0000313" key="3">
    <source>
        <dbReference type="EMBL" id="KPI36818.1"/>
    </source>
</evidence>
<protein>
    <recommendedName>
        <fullName evidence="2">Isochorismatase-like domain-containing protein</fullName>
    </recommendedName>
</protein>
<dbReference type="Proteomes" id="UP000038010">
    <property type="component" value="Unassembled WGS sequence"/>
</dbReference>
<gene>
    <name evidence="3" type="ORF">AB675_11888</name>
</gene>
<dbReference type="PANTHER" id="PTHR43559:SF3">
    <property type="entry name" value="HYDROLASE YCAC-RELATED"/>
    <property type="match status" value="1"/>
</dbReference>
<dbReference type="InterPro" id="IPR053152">
    <property type="entry name" value="Hydrolase_YcaC-like"/>
</dbReference>
<keyword evidence="4" id="KW-1185">Reference proteome</keyword>
<evidence type="ECO:0000259" key="2">
    <source>
        <dbReference type="Pfam" id="PF00857"/>
    </source>
</evidence>
<evidence type="ECO:0000256" key="1">
    <source>
        <dbReference type="ARBA" id="ARBA00006336"/>
    </source>
</evidence>
<dbReference type="GeneID" id="28732654"/>
<dbReference type="SUPFAM" id="SSF52499">
    <property type="entry name" value="Isochorismatase-like hydrolases"/>
    <property type="match status" value="1"/>
</dbReference>
<proteinExistence type="inferred from homology"/>
<dbReference type="Pfam" id="PF00857">
    <property type="entry name" value="Isochorismatase"/>
    <property type="match status" value="1"/>
</dbReference>
<accession>A0A0N0NJE6</accession>
<reference evidence="3 4" key="1">
    <citation type="submission" date="2015-06" db="EMBL/GenBank/DDBJ databases">
        <title>Draft genome of the ant-associated black yeast Phialophora attae CBS 131958.</title>
        <authorList>
            <person name="Moreno L.F."/>
            <person name="Stielow B.J."/>
            <person name="de Hoog S."/>
            <person name="Vicente V.A."/>
            <person name="Weiss V.A."/>
            <person name="de Vries M."/>
            <person name="Cruz L.M."/>
            <person name="Souza E.M."/>
        </authorList>
    </citation>
    <scope>NUCLEOTIDE SEQUENCE [LARGE SCALE GENOMIC DNA]</scope>
    <source>
        <strain evidence="3 4">CBS 131958</strain>
    </source>
</reference>